<keyword evidence="1" id="KW-0812">Transmembrane</keyword>
<keyword evidence="1" id="KW-0472">Membrane</keyword>
<evidence type="ECO:0000313" key="3">
    <source>
        <dbReference type="Proteomes" id="UP000315364"/>
    </source>
</evidence>
<dbReference type="OrthoDB" id="344736at2"/>
<keyword evidence="1" id="KW-1133">Transmembrane helix</keyword>
<feature type="transmembrane region" description="Helical" evidence="1">
    <location>
        <begin position="6"/>
        <end position="30"/>
    </location>
</feature>
<dbReference type="Pfam" id="PF08570">
    <property type="entry name" value="DUF1761"/>
    <property type="match status" value="1"/>
</dbReference>
<reference evidence="2 3" key="1">
    <citation type="submission" date="2019-07" db="EMBL/GenBank/DDBJ databases">
        <title>Full genome sequence of Devosia sp. Gsoil 520.</title>
        <authorList>
            <person name="Im W.-T."/>
        </authorList>
    </citation>
    <scope>NUCLEOTIDE SEQUENCE [LARGE SCALE GENOMIC DNA]</scope>
    <source>
        <strain evidence="2 3">Gsoil 520</strain>
    </source>
</reference>
<dbReference type="AlphaFoldDB" id="A0A5B8LWN8"/>
<keyword evidence="3" id="KW-1185">Reference proteome</keyword>
<accession>A0A5B8LWN8</accession>
<sequence length="134" mass="14648">MSHFAVNWLAVILATVVSWGFGAGWYMLLARQWTAAIGKKPEEINKADYTPYLWSVLCLLVMAYFIALLTPLLTGSLSVGNGLIVGAHMWLGFVVTSMVLNHRYQGARWSLTLIDSGYLLAVLLIDGAIVGVFG</sequence>
<feature type="transmembrane region" description="Helical" evidence="1">
    <location>
        <begin position="51"/>
        <end position="73"/>
    </location>
</feature>
<dbReference type="KEGG" id="dea:FPZ08_15890"/>
<evidence type="ECO:0000256" key="1">
    <source>
        <dbReference type="SAM" id="Phobius"/>
    </source>
</evidence>
<dbReference type="InterPro" id="IPR013879">
    <property type="entry name" value="DUF1761"/>
</dbReference>
<dbReference type="RefSeq" id="WP_146290906.1">
    <property type="nucleotide sequence ID" value="NZ_CP042304.1"/>
</dbReference>
<organism evidence="2 3">
    <name type="scientific">Devosia ginsengisoli</name>
    <dbReference type="NCBI Taxonomy" id="400770"/>
    <lineage>
        <taxon>Bacteria</taxon>
        <taxon>Pseudomonadati</taxon>
        <taxon>Pseudomonadota</taxon>
        <taxon>Alphaproteobacteria</taxon>
        <taxon>Hyphomicrobiales</taxon>
        <taxon>Devosiaceae</taxon>
        <taxon>Devosia</taxon>
    </lineage>
</organism>
<gene>
    <name evidence="2" type="ORF">FPZ08_15890</name>
</gene>
<feature type="transmembrane region" description="Helical" evidence="1">
    <location>
        <begin position="79"/>
        <end position="100"/>
    </location>
</feature>
<dbReference type="EMBL" id="CP042304">
    <property type="protein sequence ID" value="QDZ12094.1"/>
    <property type="molecule type" value="Genomic_DNA"/>
</dbReference>
<name>A0A5B8LWN8_9HYPH</name>
<protein>
    <submittedName>
        <fullName evidence="2">DUF1761 domain-containing protein</fullName>
    </submittedName>
</protein>
<feature type="transmembrane region" description="Helical" evidence="1">
    <location>
        <begin position="112"/>
        <end position="133"/>
    </location>
</feature>
<proteinExistence type="predicted"/>
<evidence type="ECO:0000313" key="2">
    <source>
        <dbReference type="EMBL" id="QDZ12094.1"/>
    </source>
</evidence>
<dbReference type="Proteomes" id="UP000315364">
    <property type="component" value="Chromosome"/>
</dbReference>